<accession>A0A1X7NHW2</accession>
<dbReference type="EMBL" id="FXBL01000004">
    <property type="protein sequence ID" value="SMH36734.1"/>
    <property type="molecule type" value="Genomic_DNA"/>
</dbReference>
<dbReference type="GO" id="GO:0016787">
    <property type="term" value="F:hydrolase activity"/>
    <property type="evidence" value="ECO:0007669"/>
    <property type="project" value="UniProtKB-KW"/>
</dbReference>
<dbReference type="Proteomes" id="UP000193083">
    <property type="component" value="Unassembled WGS sequence"/>
</dbReference>
<proteinExistence type="predicted"/>
<dbReference type="AlphaFoldDB" id="A0A1X7NHW2"/>
<evidence type="ECO:0000313" key="3">
    <source>
        <dbReference type="EMBL" id="SMH36734.1"/>
    </source>
</evidence>
<evidence type="ECO:0000313" key="4">
    <source>
        <dbReference type="Proteomes" id="UP000193083"/>
    </source>
</evidence>
<dbReference type="InterPro" id="IPR013094">
    <property type="entry name" value="AB_hydrolase_3"/>
</dbReference>
<dbReference type="PANTHER" id="PTHR48081:SF8">
    <property type="entry name" value="ALPHA_BETA HYDROLASE FOLD-3 DOMAIN-CONTAINING PROTEIN-RELATED"/>
    <property type="match status" value="1"/>
</dbReference>
<feature type="domain" description="Alpha/beta hydrolase fold-3" evidence="2">
    <location>
        <begin position="80"/>
        <end position="291"/>
    </location>
</feature>
<name>A0A1X7NHW2_9HYPH</name>
<dbReference type="RefSeq" id="WP_085463873.1">
    <property type="nucleotide sequence ID" value="NZ_FXBL01000004.1"/>
</dbReference>
<keyword evidence="1" id="KW-0378">Hydrolase</keyword>
<sequence>MPLDPQIRSMLDALQAARTDPPAPVTLEESRAIYRKQYLDMSRGPDGGVVQETIALPGAAAGVTITLYRPATSGQALPLILYLHGGGFVLGDAQAYSKQSARIAESCGAIVGFLDYRLAPEHPFPAALDDTLAATRWLADNAPRLGADTDRFGLMGDSAGGNLAIRAMIEVRPQTLFRAVTLLYPVTDFRPYCSLAPHSASDEDYRTGYYLERPAMEYFGRAYLAGNLERSADPRVSPLAESDLGGLPPVAIYGGEYDLLWDQGRAFAKRLKAAGANVAYRCFDGLIHNFMQQAGLSEASDRAFRIVCAEMRAALGQAAGVS</sequence>
<dbReference type="Gene3D" id="3.40.50.1820">
    <property type="entry name" value="alpha/beta hydrolase"/>
    <property type="match status" value="1"/>
</dbReference>
<dbReference type="InterPro" id="IPR029058">
    <property type="entry name" value="AB_hydrolase_fold"/>
</dbReference>
<evidence type="ECO:0000259" key="2">
    <source>
        <dbReference type="Pfam" id="PF07859"/>
    </source>
</evidence>
<dbReference type="OrthoDB" id="9806180at2"/>
<dbReference type="PANTHER" id="PTHR48081">
    <property type="entry name" value="AB HYDROLASE SUPERFAMILY PROTEIN C4A8.06C"/>
    <property type="match status" value="1"/>
</dbReference>
<reference evidence="3 4" key="1">
    <citation type="submission" date="2017-04" db="EMBL/GenBank/DDBJ databases">
        <authorList>
            <person name="Afonso C.L."/>
            <person name="Miller P.J."/>
            <person name="Scott M.A."/>
            <person name="Spackman E."/>
            <person name="Goraichik I."/>
            <person name="Dimitrov K.M."/>
            <person name="Suarez D.L."/>
            <person name="Swayne D.E."/>
        </authorList>
    </citation>
    <scope>NUCLEOTIDE SEQUENCE [LARGE SCALE GENOMIC DNA]</scope>
    <source>
        <strain evidence="3 4">B5P</strain>
    </source>
</reference>
<gene>
    <name evidence="3" type="ORF">SAMN02982922_1822</name>
</gene>
<dbReference type="SUPFAM" id="SSF53474">
    <property type="entry name" value="alpha/beta-Hydrolases"/>
    <property type="match status" value="1"/>
</dbReference>
<dbReference type="Pfam" id="PF07859">
    <property type="entry name" value="Abhydrolase_3"/>
    <property type="match status" value="1"/>
</dbReference>
<keyword evidence="4" id="KW-1185">Reference proteome</keyword>
<organism evidence="3 4">
    <name type="scientific">Mesorhizobium australicum</name>
    <dbReference type="NCBI Taxonomy" id="536018"/>
    <lineage>
        <taxon>Bacteria</taxon>
        <taxon>Pseudomonadati</taxon>
        <taxon>Pseudomonadota</taxon>
        <taxon>Alphaproteobacteria</taxon>
        <taxon>Hyphomicrobiales</taxon>
        <taxon>Phyllobacteriaceae</taxon>
        <taxon>Mesorhizobium</taxon>
    </lineage>
</organism>
<dbReference type="InterPro" id="IPR050300">
    <property type="entry name" value="GDXG_lipolytic_enzyme"/>
</dbReference>
<evidence type="ECO:0000256" key="1">
    <source>
        <dbReference type="ARBA" id="ARBA00022801"/>
    </source>
</evidence>
<protein>
    <submittedName>
        <fullName evidence="3">Acetyl esterase</fullName>
    </submittedName>
</protein>